<dbReference type="EMBL" id="BONK01000015">
    <property type="protein sequence ID" value="GIG22990.1"/>
    <property type="molecule type" value="Genomic_DNA"/>
</dbReference>
<protein>
    <recommendedName>
        <fullName evidence="2">DUF3806 domain-containing protein</fullName>
    </recommendedName>
</protein>
<accession>A0A919P5B5</accession>
<sequence>MRALTPNERHHLDGLRAHVRSSGVDTSAADAVGTFVHRTHASWVAAGGPVPEGLVAALGVALGDLVVARAAGARWMMRTAGSGLTPAVVSLSGAAAVLPLDDIRARWDTGCAPGWGAGYVVAAAAHLTEETGTTSPTVPTPRSSAETAPLPPPAVTTSRPDVTPARSAAPNATPAGPVPTPADLPYPPSPSAQGLALRALGQMLDALAADPSARPFAVVEVGGRADLEEFDDTPAARAWVRASGASCAAVAWVGVLPDDGAPAVLVEACDARRPSLRVAHEYAPARPAGAGRARPARPVGDPIVLGNGAPLL</sequence>
<name>A0A919P5B5_9CELL</name>
<feature type="compositionally biased region" description="Low complexity" evidence="1">
    <location>
        <begin position="130"/>
        <end position="144"/>
    </location>
</feature>
<proteinExistence type="predicted"/>
<evidence type="ECO:0000259" key="2">
    <source>
        <dbReference type="Pfam" id="PF12713"/>
    </source>
</evidence>
<feature type="region of interest" description="Disordered" evidence="1">
    <location>
        <begin position="130"/>
        <end position="190"/>
    </location>
</feature>
<dbReference type="Proteomes" id="UP000632740">
    <property type="component" value="Unassembled WGS sequence"/>
</dbReference>
<dbReference type="Pfam" id="PF12713">
    <property type="entry name" value="DUF3806"/>
    <property type="match status" value="1"/>
</dbReference>
<feature type="compositionally biased region" description="Pro residues" evidence="1">
    <location>
        <begin position="176"/>
        <end position="190"/>
    </location>
</feature>
<evidence type="ECO:0000313" key="3">
    <source>
        <dbReference type="EMBL" id="GIG22990.1"/>
    </source>
</evidence>
<evidence type="ECO:0000256" key="1">
    <source>
        <dbReference type="SAM" id="MobiDB-lite"/>
    </source>
</evidence>
<gene>
    <name evidence="3" type="ORF">Cch01nite_37140</name>
</gene>
<reference evidence="3" key="1">
    <citation type="submission" date="2021-01" db="EMBL/GenBank/DDBJ databases">
        <title>Whole genome shotgun sequence of Cellulomonas chitinilytica NBRC 110799.</title>
        <authorList>
            <person name="Komaki H."/>
            <person name="Tamura T."/>
        </authorList>
    </citation>
    <scope>NUCLEOTIDE SEQUENCE</scope>
    <source>
        <strain evidence="3">NBRC 110799</strain>
    </source>
</reference>
<keyword evidence="4" id="KW-1185">Reference proteome</keyword>
<comment type="caution">
    <text evidence="3">The sequence shown here is derived from an EMBL/GenBank/DDBJ whole genome shotgun (WGS) entry which is preliminary data.</text>
</comment>
<evidence type="ECO:0000313" key="4">
    <source>
        <dbReference type="Proteomes" id="UP000632740"/>
    </source>
</evidence>
<dbReference type="InterPro" id="IPR024266">
    <property type="entry name" value="DUF3806"/>
</dbReference>
<organism evidence="3 4">
    <name type="scientific">Cellulomonas chitinilytica</name>
    <dbReference type="NCBI Taxonomy" id="398759"/>
    <lineage>
        <taxon>Bacteria</taxon>
        <taxon>Bacillati</taxon>
        <taxon>Actinomycetota</taxon>
        <taxon>Actinomycetes</taxon>
        <taxon>Micrococcales</taxon>
        <taxon>Cellulomonadaceae</taxon>
        <taxon>Cellulomonas</taxon>
    </lineage>
</organism>
<dbReference type="AlphaFoldDB" id="A0A919P5B5"/>
<feature type="domain" description="DUF3806" evidence="2">
    <location>
        <begin position="56"/>
        <end position="117"/>
    </location>
</feature>